<dbReference type="AlphaFoldDB" id="A0AAD6MSL2"/>
<protein>
    <submittedName>
        <fullName evidence="2">Uncharacterized protein</fullName>
    </submittedName>
</protein>
<feature type="compositionally biased region" description="Polar residues" evidence="1">
    <location>
        <begin position="13"/>
        <end position="76"/>
    </location>
</feature>
<keyword evidence="3" id="KW-1185">Reference proteome</keyword>
<reference evidence="2" key="2">
    <citation type="submission" date="2023-01" db="EMBL/GenBank/DDBJ databases">
        <authorList>
            <person name="Petersen C."/>
        </authorList>
    </citation>
    <scope>NUCLEOTIDE SEQUENCE</scope>
    <source>
        <strain evidence="2">IBT 17514</strain>
    </source>
</reference>
<feature type="region of interest" description="Disordered" evidence="1">
    <location>
        <begin position="1"/>
        <end position="103"/>
    </location>
</feature>
<accession>A0AAD6MSL2</accession>
<evidence type="ECO:0000313" key="2">
    <source>
        <dbReference type="EMBL" id="KAJ5710212.1"/>
    </source>
</evidence>
<reference evidence="2" key="1">
    <citation type="journal article" date="2023" name="IMA Fungus">
        <title>Comparative genomic study of the Penicillium genus elucidates a diverse pangenome and 15 lateral gene transfer events.</title>
        <authorList>
            <person name="Petersen C."/>
            <person name="Sorensen T."/>
            <person name="Nielsen M.R."/>
            <person name="Sondergaard T.E."/>
            <person name="Sorensen J.L."/>
            <person name="Fitzpatrick D.A."/>
            <person name="Frisvad J.C."/>
            <person name="Nielsen K.L."/>
        </authorList>
    </citation>
    <scope>NUCLEOTIDE SEQUENCE</scope>
    <source>
        <strain evidence="2">IBT 17514</strain>
    </source>
</reference>
<organism evidence="2 3">
    <name type="scientific">Penicillium malachiteum</name>
    <dbReference type="NCBI Taxonomy" id="1324776"/>
    <lineage>
        <taxon>Eukaryota</taxon>
        <taxon>Fungi</taxon>
        <taxon>Dikarya</taxon>
        <taxon>Ascomycota</taxon>
        <taxon>Pezizomycotina</taxon>
        <taxon>Eurotiomycetes</taxon>
        <taxon>Eurotiomycetidae</taxon>
        <taxon>Eurotiales</taxon>
        <taxon>Aspergillaceae</taxon>
        <taxon>Penicillium</taxon>
    </lineage>
</organism>
<proteinExistence type="predicted"/>
<dbReference type="Proteomes" id="UP001215712">
    <property type="component" value="Unassembled WGS sequence"/>
</dbReference>
<evidence type="ECO:0000313" key="3">
    <source>
        <dbReference type="Proteomes" id="UP001215712"/>
    </source>
</evidence>
<name>A0AAD6MSL2_9EURO</name>
<comment type="caution">
    <text evidence="2">The sequence shown here is derived from an EMBL/GenBank/DDBJ whole genome shotgun (WGS) entry which is preliminary data.</text>
</comment>
<sequence>MPSPESAVGSLPSDHSPTGSQSGILNGSGASDTGTNDTVGDGKQNSKAAVTTSGVSAEPSSDANGTPQSNGTNSSAHSRKRSRDRSTIQPSDVSGAMAVRTRETPVEKIILENYVNRQFEYAAATAWQNPSQELQPALFGPGYEGFGNTRTDMRNHPPQLLYPSNRRRPGSRKTRELRVSRRDMKVQSEQIEDLVPIRLDIDWEKVKIQ</sequence>
<gene>
    <name evidence="2" type="ORF">N7493_009804</name>
</gene>
<dbReference type="EMBL" id="JAQJAN010000017">
    <property type="protein sequence ID" value="KAJ5710212.1"/>
    <property type="molecule type" value="Genomic_DNA"/>
</dbReference>
<feature type="region of interest" description="Disordered" evidence="1">
    <location>
        <begin position="149"/>
        <end position="181"/>
    </location>
</feature>
<evidence type="ECO:0000256" key="1">
    <source>
        <dbReference type="SAM" id="MobiDB-lite"/>
    </source>
</evidence>